<accession>A0A1H1QGF3</accession>
<protein>
    <recommendedName>
        <fullName evidence="2">N-acetyltransferase domain-containing protein</fullName>
    </recommendedName>
</protein>
<dbReference type="STRING" id="546871.SAMN04488543_1314"/>
<dbReference type="InterPro" id="IPR031165">
    <property type="entry name" value="GNAT_YJDJ"/>
</dbReference>
<dbReference type="Gene3D" id="3.40.630.30">
    <property type="match status" value="1"/>
</dbReference>
<evidence type="ECO:0000313" key="4">
    <source>
        <dbReference type="Proteomes" id="UP000199092"/>
    </source>
</evidence>
<proteinExistence type="predicted"/>
<name>A0A1H1QGF3_9ACTN</name>
<dbReference type="InterPro" id="IPR045057">
    <property type="entry name" value="Gcn5-rel_NAT"/>
</dbReference>
<dbReference type="PROSITE" id="PS51729">
    <property type="entry name" value="GNAT_YJDJ"/>
    <property type="match status" value="1"/>
</dbReference>
<dbReference type="PANTHER" id="PTHR31435:SF10">
    <property type="entry name" value="BSR4717 PROTEIN"/>
    <property type="match status" value="1"/>
</dbReference>
<dbReference type="Pfam" id="PF14542">
    <property type="entry name" value="Acetyltransf_CG"/>
    <property type="match status" value="1"/>
</dbReference>
<dbReference type="InterPro" id="IPR016181">
    <property type="entry name" value="Acyl_CoA_acyltransferase"/>
</dbReference>
<evidence type="ECO:0000313" key="3">
    <source>
        <dbReference type="EMBL" id="SDS22377.1"/>
    </source>
</evidence>
<feature type="domain" description="N-acetyltransferase" evidence="2">
    <location>
        <begin position="15"/>
        <end position="101"/>
    </location>
</feature>
<dbReference type="RefSeq" id="WP_157720326.1">
    <property type="nucleotide sequence ID" value="NZ_LT629749.1"/>
</dbReference>
<reference evidence="3 4" key="1">
    <citation type="submission" date="2016-10" db="EMBL/GenBank/DDBJ databases">
        <authorList>
            <person name="de Groot N.N."/>
        </authorList>
    </citation>
    <scope>NUCLEOTIDE SEQUENCE [LARGE SCALE GENOMIC DNA]</scope>
    <source>
        <strain evidence="3 4">DSM 21741</strain>
    </source>
</reference>
<evidence type="ECO:0000256" key="1">
    <source>
        <dbReference type="SAM" id="MobiDB-lite"/>
    </source>
</evidence>
<dbReference type="AlphaFoldDB" id="A0A1H1QGF3"/>
<gene>
    <name evidence="3" type="ORF">SAMN04488543_1314</name>
</gene>
<keyword evidence="4" id="KW-1185">Reference proteome</keyword>
<dbReference type="OrthoDB" id="5405911at2"/>
<dbReference type="SUPFAM" id="SSF55729">
    <property type="entry name" value="Acyl-CoA N-acyltransferases (Nat)"/>
    <property type="match status" value="1"/>
</dbReference>
<sequence>MSTQDQDGRPAVRVTRDDDRGRYEGRLDGEVVTVIDFHRRGDVLAFTHTGTAPRFRGRGLAGETTRQAFEDVRAAGLAVQPVCSFTVRYVAEHPEVADLLA</sequence>
<dbReference type="PANTHER" id="PTHR31435">
    <property type="entry name" value="PROTEIN NATD1"/>
    <property type="match status" value="1"/>
</dbReference>
<dbReference type="EMBL" id="LT629749">
    <property type="protein sequence ID" value="SDS22377.1"/>
    <property type="molecule type" value="Genomic_DNA"/>
</dbReference>
<feature type="region of interest" description="Disordered" evidence="1">
    <location>
        <begin position="1"/>
        <end position="21"/>
    </location>
</feature>
<evidence type="ECO:0000259" key="2">
    <source>
        <dbReference type="PROSITE" id="PS51729"/>
    </source>
</evidence>
<organism evidence="3 4">
    <name type="scientific">Friedmanniella luteola</name>
    <dbReference type="NCBI Taxonomy" id="546871"/>
    <lineage>
        <taxon>Bacteria</taxon>
        <taxon>Bacillati</taxon>
        <taxon>Actinomycetota</taxon>
        <taxon>Actinomycetes</taxon>
        <taxon>Propionibacteriales</taxon>
        <taxon>Nocardioidaceae</taxon>
        <taxon>Friedmanniella</taxon>
    </lineage>
</organism>
<dbReference type="Proteomes" id="UP000199092">
    <property type="component" value="Chromosome I"/>
</dbReference>